<reference evidence="2" key="1">
    <citation type="submission" date="2020-05" db="EMBL/GenBank/DDBJ databases">
        <title>Mycena genomes resolve the evolution of fungal bioluminescence.</title>
        <authorList>
            <person name="Tsai I.J."/>
        </authorList>
    </citation>
    <scope>NUCLEOTIDE SEQUENCE</scope>
    <source>
        <strain evidence="2">CCC161011</strain>
    </source>
</reference>
<gene>
    <name evidence="2" type="ORF">MVEN_01133200</name>
</gene>
<protein>
    <submittedName>
        <fullName evidence="2">Uncharacterized protein</fullName>
    </submittedName>
</protein>
<accession>A0A8H6Y9Q2</accession>
<sequence length="344" mass="37527">MSSSSTPSTPTNNLSDVFSAMNEETPVAPSLTTAQKRNHAAMAGARNSDNENDNDNDNDGIPSFSLPNQNTINAIQRYGERKRLCGEQMTEATIFVNDTPAVRETKLLINLFHLSNVLGKIVTSAPPYEVSVALEKNLHDYATAILLSSKISAYKGSVPTNTLLDILKKHRFDLPVGIENNPADFAKVISTVQEAFTQLRSKFKKALLASLKVHKRATELAPGPQQQNIFKLTQVLVEGTQCSVSVELCACVALMRRTYLKDSGVKFWDTLDSDLAEIRAEAKGNAKMVAKAFCHILAQDQTKHGVKDYEITETGVNEFQQTVNELINAGAANVASSVQANAEE</sequence>
<evidence type="ECO:0000313" key="3">
    <source>
        <dbReference type="Proteomes" id="UP000620124"/>
    </source>
</evidence>
<dbReference type="EMBL" id="JACAZI010000008">
    <property type="protein sequence ID" value="KAF7354442.1"/>
    <property type="molecule type" value="Genomic_DNA"/>
</dbReference>
<evidence type="ECO:0000256" key="1">
    <source>
        <dbReference type="SAM" id="MobiDB-lite"/>
    </source>
</evidence>
<dbReference type="AlphaFoldDB" id="A0A8H6Y9Q2"/>
<comment type="caution">
    <text evidence="2">The sequence shown here is derived from an EMBL/GenBank/DDBJ whole genome shotgun (WGS) entry which is preliminary data.</text>
</comment>
<proteinExistence type="predicted"/>
<name>A0A8H6Y9Q2_9AGAR</name>
<dbReference type="OrthoDB" id="3236341at2759"/>
<organism evidence="2 3">
    <name type="scientific">Mycena venus</name>
    <dbReference type="NCBI Taxonomy" id="2733690"/>
    <lineage>
        <taxon>Eukaryota</taxon>
        <taxon>Fungi</taxon>
        <taxon>Dikarya</taxon>
        <taxon>Basidiomycota</taxon>
        <taxon>Agaricomycotina</taxon>
        <taxon>Agaricomycetes</taxon>
        <taxon>Agaricomycetidae</taxon>
        <taxon>Agaricales</taxon>
        <taxon>Marasmiineae</taxon>
        <taxon>Mycenaceae</taxon>
        <taxon>Mycena</taxon>
    </lineage>
</organism>
<feature type="region of interest" description="Disordered" evidence="1">
    <location>
        <begin position="1"/>
        <end position="68"/>
    </location>
</feature>
<evidence type="ECO:0000313" key="2">
    <source>
        <dbReference type="EMBL" id="KAF7354442.1"/>
    </source>
</evidence>
<keyword evidence="3" id="KW-1185">Reference proteome</keyword>
<dbReference type="Proteomes" id="UP000620124">
    <property type="component" value="Unassembled WGS sequence"/>
</dbReference>
<feature type="compositionally biased region" description="Low complexity" evidence="1">
    <location>
        <begin position="1"/>
        <end position="11"/>
    </location>
</feature>